<comment type="subcellular location">
    <subcellularLocation>
        <location evidence="1">Nucleus</location>
    </subcellularLocation>
</comment>
<dbReference type="InterPro" id="IPR015660">
    <property type="entry name" value="MASH1/Ascl1a-like"/>
</dbReference>
<keyword evidence="2" id="KW-0805">Transcription regulation</keyword>
<dbReference type="GO" id="GO:0000981">
    <property type="term" value="F:DNA-binding transcription factor activity, RNA polymerase II-specific"/>
    <property type="evidence" value="ECO:0007669"/>
    <property type="project" value="TreeGrafter"/>
</dbReference>
<feature type="region of interest" description="Disordered" evidence="5">
    <location>
        <begin position="1"/>
        <end position="22"/>
    </location>
</feature>
<dbReference type="InterPro" id="IPR011598">
    <property type="entry name" value="bHLH_dom"/>
</dbReference>
<protein>
    <submittedName>
        <fullName evidence="7">Transcription factor basic helix-loop-helix 118</fullName>
    </submittedName>
</protein>
<gene>
    <name evidence="7" type="primary">BHLH118</name>
    <name evidence="7" type="ORF">SDJN03_24335</name>
</gene>
<keyword evidence="4" id="KW-0539">Nucleus</keyword>
<evidence type="ECO:0000256" key="1">
    <source>
        <dbReference type="ARBA" id="ARBA00004123"/>
    </source>
</evidence>
<evidence type="ECO:0000256" key="5">
    <source>
        <dbReference type="SAM" id="MobiDB-lite"/>
    </source>
</evidence>
<dbReference type="AlphaFoldDB" id="A0AAV6M7Y7"/>
<evidence type="ECO:0000256" key="4">
    <source>
        <dbReference type="ARBA" id="ARBA00023242"/>
    </source>
</evidence>
<keyword evidence="3" id="KW-0804">Transcription</keyword>
<dbReference type="SMART" id="SM00353">
    <property type="entry name" value="HLH"/>
    <property type="match status" value="1"/>
</dbReference>
<evidence type="ECO:0000313" key="8">
    <source>
        <dbReference type="Proteomes" id="UP000685013"/>
    </source>
</evidence>
<feature type="domain" description="BHLH" evidence="6">
    <location>
        <begin position="37"/>
        <end position="89"/>
    </location>
</feature>
<accession>A0AAV6M7Y7</accession>
<sequence length="204" mass="23424">MFPFNHPSHHHQPHQLSGCEGSSELNANKIESTHNEVRKIVHRDLERERRKQMLSLLTNLRSLLPLQLVEGRRTRADIVDEAVNYIEHLRGKMSELHVKRDAIKGLHLADESSDLCPSSCIVIKPYSCGLEIVISIFREQNLELSEVMRVLLEESIEITSCASTKVKERMLHTIHTKVDDPTRIDVHELQQKLYQVCTFVSFGA</sequence>
<proteinExistence type="predicted"/>
<reference evidence="7 8" key="1">
    <citation type="journal article" date="2021" name="Hortic Res">
        <title>The domestication of Cucurbita argyrosperma as revealed by the genome of its wild relative.</title>
        <authorList>
            <person name="Barrera-Redondo J."/>
            <person name="Sanchez-de la Vega G."/>
            <person name="Aguirre-Liguori J.A."/>
            <person name="Castellanos-Morales G."/>
            <person name="Gutierrez-Guerrero Y.T."/>
            <person name="Aguirre-Dugua X."/>
            <person name="Aguirre-Planter E."/>
            <person name="Tenaillon M.I."/>
            <person name="Lira-Saade R."/>
            <person name="Eguiarte L.E."/>
        </authorList>
    </citation>
    <scope>NUCLEOTIDE SEQUENCE [LARGE SCALE GENOMIC DNA]</scope>
    <source>
        <strain evidence="7">JBR-2021</strain>
    </source>
</reference>
<dbReference type="Pfam" id="PF00010">
    <property type="entry name" value="HLH"/>
    <property type="match status" value="1"/>
</dbReference>
<keyword evidence="8" id="KW-1185">Reference proteome</keyword>
<dbReference type="PROSITE" id="PS50888">
    <property type="entry name" value="BHLH"/>
    <property type="match status" value="1"/>
</dbReference>
<dbReference type="GO" id="GO:0000977">
    <property type="term" value="F:RNA polymerase II transcription regulatory region sequence-specific DNA binding"/>
    <property type="evidence" value="ECO:0007669"/>
    <property type="project" value="TreeGrafter"/>
</dbReference>
<name>A0AAV6M7Y7_9ROSI</name>
<dbReference type="PANTHER" id="PTHR13935:SF155">
    <property type="entry name" value="TRANSCRIPTION FACTOR BHLH120-LIKE"/>
    <property type="match status" value="1"/>
</dbReference>
<comment type="caution">
    <text evidence="7">The sequence shown here is derived from an EMBL/GenBank/DDBJ whole genome shotgun (WGS) entry which is preliminary data.</text>
</comment>
<evidence type="ECO:0000259" key="6">
    <source>
        <dbReference type="PROSITE" id="PS50888"/>
    </source>
</evidence>
<dbReference type="PANTHER" id="PTHR13935">
    <property type="entry name" value="ACHAETE-SCUTE TRANSCRIPTION FACTOR-RELATED"/>
    <property type="match status" value="1"/>
</dbReference>
<dbReference type="GO" id="GO:0046983">
    <property type="term" value="F:protein dimerization activity"/>
    <property type="evidence" value="ECO:0007669"/>
    <property type="project" value="InterPro"/>
</dbReference>
<evidence type="ECO:0000313" key="7">
    <source>
        <dbReference type="EMBL" id="KAG6576761.1"/>
    </source>
</evidence>
<dbReference type="GO" id="GO:0090575">
    <property type="term" value="C:RNA polymerase II transcription regulator complex"/>
    <property type="evidence" value="ECO:0007669"/>
    <property type="project" value="TreeGrafter"/>
</dbReference>
<dbReference type="Proteomes" id="UP000685013">
    <property type="component" value="Chromosome 16"/>
</dbReference>
<evidence type="ECO:0000256" key="2">
    <source>
        <dbReference type="ARBA" id="ARBA00023015"/>
    </source>
</evidence>
<dbReference type="EMBL" id="JAGKQH010000016">
    <property type="protein sequence ID" value="KAG6576761.1"/>
    <property type="molecule type" value="Genomic_DNA"/>
</dbReference>
<feature type="non-terminal residue" evidence="7">
    <location>
        <position position="1"/>
    </location>
</feature>
<evidence type="ECO:0000256" key="3">
    <source>
        <dbReference type="ARBA" id="ARBA00023163"/>
    </source>
</evidence>
<organism evidence="7 8">
    <name type="scientific">Cucurbita argyrosperma subsp. sororia</name>
    <dbReference type="NCBI Taxonomy" id="37648"/>
    <lineage>
        <taxon>Eukaryota</taxon>
        <taxon>Viridiplantae</taxon>
        <taxon>Streptophyta</taxon>
        <taxon>Embryophyta</taxon>
        <taxon>Tracheophyta</taxon>
        <taxon>Spermatophyta</taxon>
        <taxon>Magnoliopsida</taxon>
        <taxon>eudicotyledons</taxon>
        <taxon>Gunneridae</taxon>
        <taxon>Pentapetalae</taxon>
        <taxon>rosids</taxon>
        <taxon>fabids</taxon>
        <taxon>Cucurbitales</taxon>
        <taxon>Cucurbitaceae</taxon>
        <taxon>Cucurbiteae</taxon>
        <taxon>Cucurbita</taxon>
    </lineage>
</organism>